<dbReference type="InterPro" id="IPR024930">
    <property type="entry name" value="Skp_dom_sf"/>
</dbReference>
<dbReference type="Pfam" id="PF03938">
    <property type="entry name" value="OmpH"/>
    <property type="match status" value="1"/>
</dbReference>
<dbReference type="STRING" id="638303.Thal_0578"/>
<keyword evidence="5" id="KW-1185">Reference proteome</keyword>
<dbReference type="RefSeq" id="WP_012991619.1">
    <property type="nucleotide sequence ID" value="NC_013894.1"/>
</dbReference>
<organism evidence="4 5">
    <name type="scientific">Thermocrinis albus (strain DSM 14484 / JCM 11386 / HI 11/12)</name>
    <dbReference type="NCBI Taxonomy" id="638303"/>
    <lineage>
        <taxon>Bacteria</taxon>
        <taxon>Pseudomonadati</taxon>
        <taxon>Aquificota</taxon>
        <taxon>Aquificia</taxon>
        <taxon>Aquificales</taxon>
        <taxon>Aquificaceae</taxon>
        <taxon>Thermocrinis</taxon>
    </lineage>
</organism>
<dbReference type="Proteomes" id="UP000002043">
    <property type="component" value="Chromosome"/>
</dbReference>
<dbReference type="KEGG" id="tal:Thal_0578"/>
<protein>
    <submittedName>
        <fullName evidence="4">Outer membrane chaperone Skp (OmpH)</fullName>
    </submittedName>
</protein>
<dbReference type="GO" id="GO:0050821">
    <property type="term" value="P:protein stabilization"/>
    <property type="evidence" value="ECO:0007669"/>
    <property type="project" value="TreeGrafter"/>
</dbReference>
<comment type="similarity">
    <text evidence="1">Belongs to the Skp family.</text>
</comment>
<dbReference type="OrthoDB" id="14484at2"/>
<dbReference type="SMART" id="SM00935">
    <property type="entry name" value="OmpH"/>
    <property type="match status" value="1"/>
</dbReference>
<dbReference type="PANTHER" id="PTHR35089">
    <property type="entry name" value="CHAPERONE PROTEIN SKP"/>
    <property type="match status" value="1"/>
</dbReference>
<gene>
    <name evidence="4" type="ordered locus">Thal_0578</name>
</gene>
<evidence type="ECO:0000313" key="5">
    <source>
        <dbReference type="Proteomes" id="UP000002043"/>
    </source>
</evidence>
<keyword evidence="2" id="KW-0732">Signal</keyword>
<reference evidence="5" key="1">
    <citation type="journal article" date="2010" name="Stand. Genomic Sci.">
        <title>Complete genome sequence of Thermocrinis albus type strain (HI 11/12T).</title>
        <authorList>
            <person name="Wirth R."/>
            <person name="Sikorski J."/>
            <person name="Brambilla E."/>
            <person name="Misra M."/>
            <person name="Lapidus A."/>
            <person name="Copeland A."/>
            <person name="Nolan M."/>
            <person name="Lucas S."/>
            <person name="Chen F."/>
            <person name="Tice H."/>
            <person name="Cheng J.F."/>
            <person name="Han C."/>
            <person name="Detter J.C."/>
            <person name="Tapia R."/>
            <person name="Bruce D."/>
            <person name="Goodwin L."/>
            <person name="Pitluck S."/>
            <person name="Pati A."/>
            <person name="Anderson I."/>
            <person name="Ivanova N."/>
            <person name="Mavromatis K."/>
            <person name="Mikhailova N."/>
            <person name="Chen A."/>
            <person name="Palaniappan K."/>
            <person name="Bilek Y."/>
            <person name="Hader T."/>
            <person name="Land M."/>
            <person name="Hauser L."/>
            <person name="Chang Y.J."/>
            <person name="Jeffries C.D."/>
            <person name="Tindall B.J."/>
            <person name="Rohde M."/>
            <person name="Goker M."/>
            <person name="Bristow J."/>
            <person name="Eisen J.A."/>
            <person name="Markowitz V."/>
            <person name="Hugenholtz P."/>
            <person name="Kyrpides N.C."/>
            <person name="Klenk H.P."/>
        </authorList>
    </citation>
    <scope>NUCLEOTIDE SEQUENCE [LARGE SCALE GENOMIC DNA]</scope>
    <source>
        <strain evidence="5">DSM 14484 / JCM 11386 / HI 11/12</strain>
    </source>
</reference>
<evidence type="ECO:0000256" key="3">
    <source>
        <dbReference type="SAM" id="Coils"/>
    </source>
</evidence>
<dbReference type="GO" id="GO:0005829">
    <property type="term" value="C:cytosol"/>
    <property type="evidence" value="ECO:0007669"/>
    <property type="project" value="TreeGrafter"/>
</dbReference>
<proteinExistence type="inferred from homology"/>
<dbReference type="GO" id="GO:0051082">
    <property type="term" value="F:unfolded protein binding"/>
    <property type="evidence" value="ECO:0007669"/>
    <property type="project" value="InterPro"/>
</dbReference>
<dbReference type="PANTHER" id="PTHR35089:SF1">
    <property type="entry name" value="CHAPERONE PROTEIN SKP"/>
    <property type="match status" value="1"/>
</dbReference>
<accession>D3SPX5</accession>
<dbReference type="HOGENOM" id="CLU_101388_3_4_0"/>
<dbReference type="SUPFAM" id="SSF111384">
    <property type="entry name" value="OmpH-like"/>
    <property type="match status" value="1"/>
</dbReference>
<feature type="coiled-coil region" evidence="3">
    <location>
        <begin position="33"/>
        <end position="74"/>
    </location>
</feature>
<evidence type="ECO:0000256" key="1">
    <source>
        <dbReference type="ARBA" id="ARBA00009091"/>
    </source>
</evidence>
<name>D3SPX5_THEAH</name>
<dbReference type="InterPro" id="IPR005632">
    <property type="entry name" value="Chaperone_Skp"/>
</dbReference>
<evidence type="ECO:0000313" key="4">
    <source>
        <dbReference type="EMBL" id="ADC89212.1"/>
    </source>
</evidence>
<dbReference type="eggNOG" id="COG2825">
    <property type="taxonomic scope" value="Bacteria"/>
</dbReference>
<dbReference type="EMBL" id="CP001931">
    <property type="protein sequence ID" value="ADC89212.1"/>
    <property type="molecule type" value="Genomic_DNA"/>
</dbReference>
<evidence type="ECO:0000256" key="2">
    <source>
        <dbReference type="ARBA" id="ARBA00022729"/>
    </source>
</evidence>
<dbReference type="AlphaFoldDB" id="D3SPX5"/>
<keyword evidence="3" id="KW-0175">Coiled coil</keyword>
<sequence>MKKILAGLVVLSGAVYAQQKFACVDANRILQESKTVKQAEQELRAKVQDYQRQLDEIEKKLEELKKQIESRAISQQAREQKIKEYQQTQAKGIEIQQKAQKEITELKEKLEGDILSKVRLIAEDMAKKNGYAGVFDCGAFVYRSPDMDVTEEVIRKLDVGK</sequence>
<dbReference type="Gene3D" id="3.30.910.20">
    <property type="entry name" value="Skp domain"/>
    <property type="match status" value="1"/>
</dbReference>